<dbReference type="InterPro" id="IPR001867">
    <property type="entry name" value="OmpR/PhoB-type_DNA-bd"/>
</dbReference>
<keyword evidence="3 8" id="KW-0597">Phosphoprotein</keyword>
<evidence type="ECO:0008006" key="13">
    <source>
        <dbReference type="Google" id="ProtNLM"/>
    </source>
</evidence>
<evidence type="ECO:0000259" key="10">
    <source>
        <dbReference type="PROSITE" id="PS50110"/>
    </source>
</evidence>
<keyword evidence="5" id="KW-0805">Transcription regulation</keyword>
<feature type="modified residue" description="4-aspartylphosphate" evidence="8">
    <location>
        <position position="55"/>
    </location>
</feature>
<keyword evidence="2" id="KW-0963">Cytoplasm</keyword>
<dbReference type="InterPro" id="IPR039420">
    <property type="entry name" value="WalR-like"/>
</dbReference>
<feature type="domain" description="OmpR/PhoB-type" evidence="11">
    <location>
        <begin position="125"/>
        <end position="223"/>
    </location>
</feature>
<accession>A0A6J4V7K9</accession>
<dbReference type="GO" id="GO:0032993">
    <property type="term" value="C:protein-DNA complex"/>
    <property type="evidence" value="ECO:0007669"/>
    <property type="project" value="TreeGrafter"/>
</dbReference>
<sequence length="223" mass="24699">MVQEKHILIVEDDGDISRLLSLELEEAGFRVTACDTGMRGLAAAREADPDLIVLDLGLPDISGAEIARRVRKTSTTPIVILTAADDVTTKVDMLNAGADDYLAKPFHAEELLARIRVQLRHQNAGAAQTVGDMVIDTHRRQLYWDKQEVRLSPREFDLLVYLCGAPGRVYTRQEIEQNVWGEELPPSSNVVDVHIANIRAKLRDTGGYGLIRTVRGVGYAIKT</sequence>
<evidence type="ECO:0000259" key="11">
    <source>
        <dbReference type="PROSITE" id="PS51755"/>
    </source>
</evidence>
<dbReference type="InterPro" id="IPR011006">
    <property type="entry name" value="CheY-like_superfamily"/>
</dbReference>
<evidence type="ECO:0000256" key="1">
    <source>
        <dbReference type="ARBA" id="ARBA00004496"/>
    </source>
</evidence>
<keyword evidence="4" id="KW-0902">Two-component regulatory system</keyword>
<gene>
    <name evidence="12" type="ORF">AVDCRST_MAG86-1330</name>
</gene>
<dbReference type="GO" id="GO:0000987">
    <property type="term" value="F:cis-regulatory region sequence-specific DNA binding"/>
    <property type="evidence" value="ECO:0007669"/>
    <property type="project" value="UniProtKB-ARBA"/>
</dbReference>
<dbReference type="AlphaFoldDB" id="A0A6J4V7K9"/>
<dbReference type="Gene3D" id="1.10.10.10">
    <property type="entry name" value="Winged helix-like DNA-binding domain superfamily/Winged helix DNA-binding domain"/>
    <property type="match status" value="1"/>
</dbReference>
<evidence type="ECO:0000256" key="8">
    <source>
        <dbReference type="PROSITE-ProRule" id="PRU00169"/>
    </source>
</evidence>
<dbReference type="Gene3D" id="3.40.50.2300">
    <property type="match status" value="1"/>
</dbReference>
<dbReference type="SUPFAM" id="SSF52172">
    <property type="entry name" value="CheY-like"/>
    <property type="match status" value="1"/>
</dbReference>
<comment type="subcellular location">
    <subcellularLocation>
        <location evidence="1">Cytoplasm</location>
    </subcellularLocation>
</comment>
<evidence type="ECO:0000256" key="5">
    <source>
        <dbReference type="ARBA" id="ARBA00023015"/>
    </source>
</evidence>
<evidence type="ECO:0000256" key="3">
    <source>
        <dbReference type="ARBA" id="ARBA00022553"/>
    </source>
</evidence>
<keyword evidence="6 9" id="KW-0238">DNA-binding</keyword>
<evidence type="ECO:0000256" key="6">
    <source>
        <dbReference type="ARBA" id="ARBA00023125"/>
    </source>
</evidence>
<proteinExistence type="predicted"/>
<evidence type="ECO:0000256" key="7">
    <source>
        <dbReference type="ARBA" id="ARBA00023163"/>
    </source>
</evidence>
<evidence type="ECO:0000256" key="2">
    <source>
        <dbReference type="ARBA" id="ARBA00022490"/>
    </source>
</evidence>
<dbReference type="Pfam" id="PF00486">
    <property type="entry name" value="Trans_reg_C"/>
    <property type="match status" value="1"/>
</dbReference>
<dbReference type="FunFam" id="3.40.50.2300:FF:000021">
    <property type="entry name" value="Two-component system response regulator KdpE"/>
    <property type="match status" value="1"/>
</dbReference>
<protein>
    <recommendedName>
        <fullName evidence="13">Two-component transcriptional response regulator, LuxR family</fullName>
    </recommendedName>
</protein>
<dbReference type="GO" id="GO:0042802">
    <property type="term" value="F:identical protein binding"/>
    <property type="evidence" value="ECO:0007669"/>
    <property type="project" value="UniProtKB-ARBA"/>
</dbReference>
<dbReference type="PANTHER" id="PTHR48111">
    <property type="entry name" value="REGULATOR OF RPOS"/>
    <property type="match status" value="1"/>
</dbReference>
<dbReference type="GO" id="GO:0000156">
    <property type="term" value="F:phosphorelay response regulator activity"/>
    <property type="evidence" value="ECO:0007669"/>
    <property type="project" value="TreeGrafter"/>
</dbReference>
<dbReference type="SMART" id="SM00862">
    <property type="entry name" value="Trans_reg_C"/>
    <property type="match status" value="1"/>
</dbReference>
<dbReference type="CDD" id="cd00383">
    <property type="entry name" value="trans_reg_C"/>
    <property type="match status" value="1"/>
</dbReference>
<name>A0A6J4V7K9_9DEIN</name>
<keyword evidence="7" id="KW-0804">Transcription</keyword>
<dbReference type="PROSITE" id="PS51755">
    <property type="entry name" value="OMPR_PHOB"/>
    <property type="match status" value="1"/>
</dbReference>
<dbReference type="EMBL" id="CADCWP010000090">
    <property type="protein sequence ID" value="CAA9567663.1"/>
    <property type="molecule type" value="Genomic_DNA"/>
</dbReference>
<dbReference type="GO" id="GO:0045893">
    <property type="term" value="P:positive regulation of DNA-templated transcription"/>
    <property type="evidence" value="ECO:0007669"/>
    <property type="project" value="UniProtKB-ARBA"/>
</dbReference>
<evidence type="ECO:0000313" key="12">
    <source>
        <dbReference type="EMBL" id="CAA9567663.1"/>
    </source>
</evidence>
<dbReference type="SMART" id="SM00448">
    <property type="entry name" value="REC"/>
    <property type="match status" value="1"/>
</dbReference>
<dbReference type="Pfam" id="PF00072">
    <property type="entry name" value="Response_reg"/>
    <property type="match status" value="1"/>
</dbReference>
<feature type="DNA-binding region" description="OmpR/PhoB-type" evidence="9">
    <location>
        <begin position="125"/>
        <end position="223"/>
    </location>
</feature>
<evidence type="ECO:0000256" key="4">
    <source>
        <dbReference type="ARBA" id="ARBA00023012"/>
    </source>
</evidence>
<dbReference type="InterPro" id="IPR001789">
    <property type="entry name" value="Sig_transdc_resp-reg_receiver"/>
</dbReference>
<reference evidence="12" key="1">
    <citation type="submission" date="2020-02" db="EMBL/GenBank/DDBJ databases">
        <authorList>
            <person name="Meier V. D."/>
        </authorList>
    </citation>
    <scope>NUCLEOTIDE SEQUENCE</scope>
    <source>
        <strain evidence="12">AVDCRST_MAG86</strain>
    </source>
</reference>
<evidence type="ECO:0000256" key="9">
    <source>
        <dbReference type="PROSITE-ProRule" id="PRU01091"/>
    </source>
</evidence>
<feature type="domain" description="Response regulatory" evidence="10">
    <location>
        <begin position="6"/>
        <end position="119"/>
    </location>
</feature>
<dbReference type="PROSITE" id="PS50110">
    <property type="entry name" value="RESPONSE_REGULATORY"/>
    <property type="match status" value="1"/>
</dbReference>
<dbReference type="GO" id="GO:0005829">
    <property type="term" value="C:cytosol"/>
    <property type="evidence" value="ECO:0007669"/>
    <property type="project" value="TreeGrafter"/>
</dbReference>
<dbReference type="InterPro" id="IPR036388">
    <property type="entry name" value="WH-like_DNA-bd_sf"/>
</dbReference>
<organism evidence="12">
    <name type="scientific">uncultured Truepera sp</name>
    <dbReference type="NCBI Taxonomy" id="543023"/>
    <lineage>
        <taxon>Bacteria</taxon>
        <taxon>Thermotogati</taxon>
        <taxon>Deinococcota</taxon>
        <taxon>Deinococci</taxon>
        <taxon>Trueperales</taxon>
        <taxon>Trueperaceae</taxon>
        <taxon>Truepera</taxon>
        <taxon>environmental samples</taxon>
    </lineage>
</organism>
<dbReference type="Gene3D" id="6.10.250.690">
    <property type="match status" value="1"/>
</dbReference>
<dbReference type="PANTHER" id="PTHR48111:SF22">
    <property type="entry name" value="REGULATOR OF RPOS"/>
    <property type="match status" value="1"/>
</dbReference>